<sequence length="224" mass="25291">MQIGSYTIIDACALIVMGNVMTDLYGIRVIALEPEQRRARLRVFVTYYDADEYDQALLDGDASFFLRVLWDEADTRFEDGGPLGEHVSLDEILDEDWVDGNTWRFIERYEAVTSKNVPFTKTDIANLPTRHYDLHWFTDEELLVQTDYDVWVTDPRWLAHLSVGQNWTTTSYPTQSDRLRPEDAPLVPGPRPPAATFTVFTVDYGDDDAAGAQTASGSALSPDG</sequence>
<reference evidence="2" key="1">
    <citation type="journal article" date="2019" name="Int. J. Syst. Evol. Microbiol.">
        <title>The Global Catalogue of Microorganisms (GCM) 10K type strain sequencing project: providing services to taxonomists for standard genome sequencing and annotation.</title>
        <authorList>
            <consortium name="The Broad Institute Genomics Platform"/>
            <consortium name="The Broad Institute Genome Sequencing Center for Infectious Disease"/>
            <person name="Wu L."/>
            <person name="Ma J."/>
        </authorList>
    </citation>
    <scope>NUCLEOTIDE SEQUENCE [LARGE SCALE GENOMIC DNA]</scope>
    <source>
        <strain evidence="2">JCM 17326</strain>
    </source>
</reference>
<dbReference type="Proteomes" id="UP001500630">
    <property type="component" value="Unassembled WGS sequence"/>
</dbReference>
<organism evidence="1 2">
    <name type="scientific">Nonomuraea rosea</name>
    <dbReference type="NCBI Taxonomy" id="638574"/>
    <lineage>
        <taxon>Bacteria</taxon>
        <taxon>Bacillati</taxon>
        <taxon>Actinomycetota</taxon>
        <taxon>Actinomycetes</taxon>
        <taxon>Streptosporangiales</taxon>
        <taxon>Streptosporangiaceae</taxon>
        <taxon>Nonomuraea</taxon>
    </lineage>
</organism>
<dbReference type="RefSeq" id="WP_345578259.1">
    <property type="nucleotide sequence ID" value="NZ_BAABDQ010000058.1"/>
</dbReference>
<protein>
    <submittedName>
        <fullName evidence="1">Uncharacterized protein</fullName>
    </submittedName>
</protein>
<evidence type="ECO:0000313" key="1">
    <source>
        <dbReference type="EMBL" id="GAA3618782.1"/>
    </source>
</evidence>
<evidence type="ECO:0000313" key="2">
    <source>
        <dbReference type="Proteomes" id="UP001500630"/>
    </source>
</evidence>
<comment type="caution">
    <text evidence="1">The sequence shown here is derived from an EMBL/GenBank/DDBJ whole genome shotgun (WGS) entry which is preliminary data.</text>
</comment>
<keyword evidence="2" id="KW-1185">Reference proteome</keyword>
<name>A0ABP6ZW31_9ACTN</name>
<gene>
    <name evidence="1" type="ORF">GCM10022419_125370</name>
</gene>
<dbReference type="EMBL" id="BAABDQ010000058">
    <property type="protein sequence ID" value="GAA3618782.1"/>
    <property type="molecule type" value="Genomic_DNA"/>
</dbReference>
<proteinExistence type="predicted"/>
<accession>A0ABP6ZW31</accession>